<dbReference type="RefSeq" id="WP_142064649.1">
    <property type="nucleotide sequence ID" value="NZ_VFPA01000008.1"/>
</dbReference>
<protein>
    <recommendedName>
        <fullName evidence="2">DUF6292 domain-containing protein</fullName>
    </recommendedName>
</protein>
<dbReference type="AlphaFoldDB" id="A0A543CY46"/>
<evidence type="ECO:0000256" key="1">
    <source>
        <dbReference type="SAM" id="MobiDB-lite"/>
    </source>
</evidence>
<accession>A0A543CY46</accession>
<evidence type="ECO:0000313" key="3">
    <source>
        <dbReference type="EMBL" id="TQM01788.1"/>
    </source>
</evidence>
<keyword evidence="4" id="KW-1185">Reference proteome</keyword>
<dbReference type="Proteomes" id="UP000315677">
    <property type="component" value="Unassembled WGS sequence"/>
</dbReference>
<reference evidence="3 4" key="1">
    <citation type="submission" date="2019-06" db="EMBL/GenBank/DDBJ databases">
        <title>Sequencing the genomes of 1000 actinobacteria strains.</title>
        <authorList>
            <person name="Klenk H.-P."/>
        </authorList>
    </citation>
    <scope>NUCLEOTIDE SEQUENCE [LARGE SCALE GENOMIC DNA]</scope>
    <source>
        <strain evidence="3 4">DSM 45301</strain>
    </source>
</reference>
<organism evidence="3 4">
    <name type="scientific">Pseudonocardia kunmingensis</name>
    <dbReference type="NCBI Taxonomy" id="630975"/>
    <lineage>
        <taxon>Bacteria</taxon>
        <taxon>Bacillati</taxon>
        <taxon>Actinomycetota</taxon>
        <taxon>Actinomycetes</taxon>
        <taxon>Pseudonocardiales</taxon>
        <taxon>Pseudonocardiaceae</taxon>
        <taxon>Pseudonocardia</taxon>
    </lineage>
</organism>
<dbReference type="EMBL" id="VFPA01000008">
    <property type="protein sequence ID" value="TQM01788.1"/>
    <property type="molecule type" value="Genomic_DNA"/>
</dbReference>
<sequence length="221" mass="24615">MDTDHGRARITAPGDEPWLTHDLLVIGYLSAVARELEDRGVAESRLRIDPPDDHQLAGSLHLEPTSCPRWSSLVTLHWHETSGWSALLHHCTATADAPAAGRRCGPPRGWIADRRYLHPDPVPHPEAVAEFVAELATGRDTGMIYPTDANDYGHARSRARVIATLTRFALPEVRRWLIADSPPQPSPASDPHRPARPGRPRARTSDRTTEQSKKRWKGQLQ</sequence>
<feature type="domain" description="DUF6292" evidence="2">
    <location>
        <begin position="28"/>
        <end position="134"/>
    </location>
</feature>
<name>A0A543CY46_9PSEU</name>
<feature type="compositionally biased region" description="Basic and acidic residues" evidence="1">
    <location>
        <begin position="203"/>
        <end position="213"/>
    </location>
</feature>
<feature type="region of interest" description="Disordered" evidence="1">
    <location>
        <begin position="179"/>
        <end position="221"/>
    </location>
</feature>
<evidence type="ECO:0000259" key="2">
    <source>
        <dbReference type="Pfam" id="PF19809"/>
    </source>
</evidence>
<comment type="caution">
    <text evidence="3">The sequence shown here is derived from an EMBL/GenBank/DDBJ whole genome shotgun (WGS) entry which is preliminary data.</text>
</comment>
<dbReference type="Pfam" id="PF19809">
    <property type="entry name" value="DUF6292"/>
    <property type="match status" value="1"/>
</dbReference>
<dbReference type="OrthoDB" id="4190452at2"/>
<proteinExistence type="predicted"/>
<evidence type="ECO:0000313" key="4">
    <source>
        <dbReference type="Proteomes" id="UP000315677"/>
    </source>
</evidence>
<dbReference type="InterPro" id="IPR046259">
    <property type="entry name" value="DUF6292"/>
</dbReference>
<gene>
    <name evidence="3" type="ORF">FB558_8303</name>
</gene>